<name>A0A364Y3H8_9BACT</name>
<evidence type="ECO:0000256" key="1">
    <source>
        <dbReference type="SAM" id="MobiDB-lite"/>
    </source>
</evidence>
<gene>
    <name evidence="3" type="ORF">DQQ10_10235</name>
</gene>
<dbReference type="AlphaFoldDB" id="A0A364Y3H8"/>
<sequence length="290" mass="33092">MRSFKILVFTIVTFAPFFADAQSFFAIRRNRNLLVGLGSGTANYYGEMVNPGEFGIIKPNITVSAEYYWLPRISSRAQLTWFQFSGDDSKADDDRRERNLSFTSSNIELSVIGVVHLSPMGTRFYQRSPLDIYGFLGFGLLRFNPKTVAPDGEKVALAPLQTEGVKYSRIQPVIPVGLGVRVKVDPFFNILVEGGYRLTFTDYLDDVSIKRYPDPAILSSDLARALSDRRPEIGTQPDRPQEVGVRGNPDENDGYFIANITLQYYLPTEIFRSSQHKLYRSKRKFWNRRR</sequence>
<feature type="region of interest" description="Disordered" evidence="1">
    <location>
        <begin position="229"/>
        <end position="250"/>
    </location>
</feature>
<dbReference type="Proteomes" id="UP000251889">
    <property type="component" value="Unassembled WGS sequence"/>
</dbReference>
<evidence type="ECO:0008006" key="5">
    <source>
        <dbReference type="Google" id="ProtNLM"/>
    </source>
</evidence>
<evidence type="ECO:0000256" key="2">
    <source>
        <dbReference type="SAM" id="SignalP"/>
    </source>
</evidence>
<protein>
    <recommendedName>
        <fullName evidence="5">Outer membrane protein beta-barrel domain-containing protein</fullName>
    </recommendedName>
</protein>
<comment type="caution">
    <text evidence="3">The sequence shown here is derived from an EMBL/GenBank/DDBJ whole genome shotgun (WGS) entry which is preliminary data.</text>
</comment>
<proteinExistence type="predicted"/>
<evidence type="ECO:0000313" key="3">
    <source>
        <dbReference type="EMBL" id="RAW01279.1"/>
    </source>
</evidence>
<dbReference type="OrthoDB" id="654178at2"/>
<dbReference type="EMBL" id="QMFY01000004">
    <property type="protein sequence ID" value="RAW01279.1"/>
    <property type="molecule type" value="Genomic_DNA"/>
</dbReference>
<keyword evidence="2" id="KW-0732">Signal</keyword>
<organism evidence="3 4">
    <name type="scientific">Pseudochryseolinea flava</name>
    <dbReference type="NCBI Taxonomy" id="2059302"/>
    <lineage>
        <taxon>Bacteria</taxon>
        <taxon>Pseudomonadati</taxon>
        <taxon>Bacteroidota</taxon>
        <taxon>Cytophagia</taxon>
        <taxon>Cytophagales</taxon>
        <taxon>Fulvivirgaceae</taxon>
        <taxon>Pseudochryseolinea</taxon>
    </lineage>
</organism>
<evidence type="ECO:0000313" key="4">
    <source>
        <dbReference type="Proteomes" id="UP000251889"/>
    </source>
</evidence>
<dbReference type="RefSeq" id="WP_112746765.1">
    <property type="nucleotide sequence ID" value="NZ_QMFY01000004.1"/>
</dbReference>
<accession>A0A364Y3H8</accession>
<feature type="signal peptide" evidence="2">
    <location>
        <begin position="1"/>
        <end position="21"/>
    </location>
</feature>
<keyword evidence="4" id="KW-1185">Reference proteome</keyword>
<feature type="chain" id="PRO_5016883811" description="Outer membrane protein beta-barrel domain-containing protein" evidence="2">
    <location>
        <begin position="22"/>
        <end position="290"/>
    </location>
</feature>
<reference evidence="3 4" key="1">
    <citation type="submission" date="2018-06" db="EMBL/GenBank/DDBJ databases">
        <title>Chryseolinea flavus sp. nov., a member of the phylum Bacteroidetes isolated from soil.</title>
        <authorList>
            <person name="Li Y."/>
            <person name="Wang J."/>
        </authorList>
    </citation>
    <scope>NUCLEOTIDE SEQUENCE [LARGE SCALE GENOMIC DNA]</scope>
    <source>
        <strain evidence="3 4">SDU1-6</strain>
    </source>
</reference>